<dbReference type="AlphaFoldDB" id="A0A9W9TUP5"/>
<comment type="caution">
    <text evidence="2">The sequence shown here is derived from an EMBL/GenBank/DDBJ whole genome shotgun (WGS) entry which is preliminary data.</text>
</comment>
<proteinExistence type="predicted"/>
<feature type="compositionally biased region" description="Polar residues" evidence="1">
    <location>
        <begin position="42"/>
        <end position="58"/>
    </location>
</feature>
<reference evidence="2" key="1">
    <citation type="submission" date="2022-11" db="EMBL/GenBank/DDBJ databases">
        <authorList>
            <person name="Petersen C."/>
        </authorList>
    </citation>
    <scope>NUCLEOTIDE SEQUENCE</scope>
    <source>
        <strain evidence="2">IBT 23319</strain>
    </source>
</reference>
<dbReference type="GeneID" id="81380976"/>
<reference evidence="2" key="2">
    <citation type="journal article" date="2023" name="IMA Fungus">
        <title>Comparative genomic study of the Penicillium genus elucidates a diverse pangenome and 15 lateral gene transfer events.</title>
        <authorList>
            <person name="Petersen C."/>
            <person name="Sorensen T."/>
            <person name="Nielsen M.R."/>
            <person name="Sondergaard T.E."/>
            <person name="Sorensen J.L."/>
            <person name="Fitzpatrick D.A."/>
            <person name="Frisvad J.C."/>
            <person name="Nielsen K.L."/>
        </authorList>
    </citation>
    <scope>NUCLEOTIDE SEQUENCE</scope>
    <source>
        <strain evidence="2">IBT 23319</strain>
    </source>
</reference>
<sequence length="116" mass="12199">MQTASQQESSRSGTRDRRGPRSKRRQKLLHNATEHTRDSSHSRNTAAQQSCNGPTSEEASPPVGELSQAPFLTRPGPSHSFEENTAPPSNTGIGDASGGLAAGTPVLSDVGFKSNS</sequence>
<name>A0A9W9TUP5_PENCI</name>
<feature type="region of interest" description="Disordered" evidence="1">
    <location>
        <begin position="1"/>
        <end position="116"/>
    </location>
</feature>
<dbReference type="Proteomes" id="UP001147733">
    <property type="component" value="Unassembled WGS sequence"/>
</dbReference>
<organism evidence="2 3">
    <name type="scientific">Penicillium citrinum</name>
    <dbReference type="NCBI Taxonomy" id="5077"/>
    <lineage>
        <taxon>Eukaryota</taxon>
        <taxon>Fungi</taxon>
        <taxon>Dikarya</taxon>
        <taxon>Ascomycota</taxon>
        <taxon>Pezizomycotina</taxon>
        <taxon>Eurotiomycetes</taxon>
        <taxon>Eurotiomycetidae</taxon>
        <taxon>Eurotiales</taxon>
        <taxon>Aspergillaceae</taxon>
        <taxon>Penicillium</taxon>
    </lineage>
</organism>
<evidence type="ECO:0000313" key="3">
    <source>
        <dbReference type="Proteomes" id="UP001147733"/>
    </source>
</evidence>
<keyword evidence="3" id="KW-1185">Reference proteome</keyword>
<gene>
    <name evidence="2" type="ORF">N7469_002889</name>
</gene>
<feature type="compositionally biased region" description="Basic and acidic residues" evidence="1">
    <location>
        <begin position="32"/>
        <end position="41"/>
    </location>
</feature>
<protein>
    <submittedName>
        <fullName evidence="2">Uncharacterized protein</fullName>
    </submittedName>
</protein>
<accession>A0A9W9TUP5</accession>
<dbReference type="EMBL" id="JAPQKT010000002">
    <property type="protein sequence ID" value="KAJ5241298.1"/>
    <property type="molecule type" value="Genomic_DNA"/>
</dbReference>
<feature type="compositionally biased region" description="Polar residues" evidence="1">
    <location>
        <begin position="1"/>
        <end position="12"/>
    </location>
</feature>
<evidence type="ECO:0000256" key="1">
    <source>
        <dbReference type="SAM" id="MobiDB-lite"/>
    </source>
</evidence>
<dbReference type="RefSeq" id="XP_056504303.1">
    <property type="nucleotide sequence ID" value="XM_056641809.1"/>
</dbReference>
<evidence type="ECO:0000313" key="2">
    <source>
        <dbReference type="EMBL" id="KAJ5241298.1"/>
    </source>
</evidence>